<feature type="region of interest" description="Disordered" evidence="1">
    <location>
        <begin position="71"/>
        <end position="106"/>
    </location>
</feature>
<dbReference type="Gene3D" id="3.40.50.10540">
    <property type="entry name" value="Crotonobetainyl-coa:carnitine coa-transferase, domain 1"/>
    <property type="match status" value="1"/>
</dbReference>
<protein>
    <submittedName>
        <fullName evidence="2">B1308_C3_194</fullName>
    </submittedName>
</protein>
<sequence length="106" mass="11477">MFSGNGPHGNRPGVDIMLTAEASIPTGMPTPDSKPQIILFQLVDNASGHVLAQAALSALLNRERHEFSDIVASRDVQRRGSPTNQTANNASKQCGRHPDNRQASFW</sequence>
<reference evidence="2" key="1">
    <citation type="submission" date="1994-03" db="EMBL/GenBank/DDBJ databases">
        <authorList>
            <person name="Robison K."/>
        </authorList>
    </citation>
    <scope>NUCLEOTIDE SEQUENCE</scope>
</reference>
<dbReference type="EMBL" id="U00012">
    <property type="protein sequence ID" value="AAA85929.1"/>
    <property type="molecule type" value="Genomic_DNA"/>
</dbReference>
<dbReference type="AlphaFoldDB" id="Q49679"/>
<dbReference type="GO" id="GO:0003824">
    <property type="term" value="F:catalytic activity"/>
    <property type="evidence" value="ECO:0007669"/>
    <property type="project" value="InterPro"/>
</dbReference>
<reference evidence="2" key="2">
    <citation type="journal article" date="1995" name="Gene">
        <title>Genomic organization of the mycobacterial sigma gene cluster.</title>
        <authorList>
            <person name="Doukhan L."/>
            <person name="Predich M."/>
            <person name="Nair G."/>
            <person name="Dussurget O."/>
            <person name="Mandic-Mulec I."/>
            <person name="Cole S.T."/>
            <person name="Smith D.R."/>
            <person name="Smith I."/>
        </authorList>
    </citation>
    <scope>NUCLEOTIDE SEQUENCE</scope>
</reference>
<organism evidence="2">
    <name type="scientific">Mycobacterium leprae</name>
    <dbReference type="NCBI Taxonomy" id="1769"/>
    <lineage>
        <taxon>Bacteria</taxon>
        <taxon>Bacillati</taxon>
        <taxon>Actinomycetota</taxon>
        <taxon>Actinomycetes</taxon>
        <taxon>Mycobacteriales</taxon>
        <taxon>Mycobacteriaceae</taxon>
        <taxon>Mycobacterium</taxon>
    </lineage>
</organism>
<dbReference type="SUPFAM" id="SSF89796">
    <property type="entry name" value="CoA-transferase family III (CaiB/BaiF)"/>
    <property type="match status" value="1"/>
</dbReference>
<evidence type="ECO:0000256" key="1">
    <source>
        <dbReference type="SAM" id="MobiDB-lite"/>
    </source>
</evidence>
<dbReference type="InterPro" id="IPR003673">
    <property type="entry name" value="CoA-Trfase_fam_III"/>
</dbReference>
<dbReference type="InterPro" id="IPR023606">
    <property type="entry name" value="CoA-Trfase_III_dom_1_sf"/>
</dbReference>
<evidence type="ECO:0000313" key="2">
    <source>
        <dbReference type="EMBL" id="AAA85929.1"/>
    </source>
</evidence>
<dbReference type="Pfam" id="PF02515">
    <property type="entry name" value="CoA_transf_3"/>
    <property type="match status" value="1"/>
</dbReference>
<accession>Q49679</accession>
<feature type="compositionally biased region" description="Polar residues" evidence="1">
    <location>
        <begin position="80"/>
        <end position="92"/>
    </location>
</feature>
<proteinExistence type="predicted"/>
<name>Q49679_MYCLR</name>